<dbReference type="Proteomes" id="UP000055060">
    <property type="component" value="Unassembled WGS sequence"/>
</dbReference>
<dbReference type="Pfam" id="PF00507">
    <property type="entry name" value="Oxidored_q4"/>
    <property type="match status" value="1"/>
</dbReference>
<feature type="transmembrane region" description="Helical" evidence="7">
    <location>
        <begin position="60"/>
        <end position="81"/>
    </location>
</feature>
<dbReference type="InterPro" id="IPR038430">
    <property type="entry name" value="NDAH_ubi_oxred_su3_sf"/>
</dbReference>
<keyword evidence="5 7" id="KW-1133">Transmembrane helix</keyword>
<evidence type="ECO:0000256" key="4">
    <source>
        <dbReference type="ARBA" id="ARBA00022692"/>
    </source>
</evidence>
<accession>A0A0S7BM46</accession>
<name>A0A0S7BM46_9CHLR</name>
<keyword evidence="3 7" id="KW-0813">Transport</keyword>
<comment type="catalytic activity">
    <reaction evidence="7 8">
        <text>a quinone + NADH + 5 H(+)(in) = a quinol + NAD(+) + 4 H(+)(out)</text>
        <dbReference type="Rhea" id="RHEA:57888"/>
        <dbReference type="ChEBI" id="CHEBI:15378"/>
        <dbReference type="ChEBI" id="CHEBI:24646"/>
        <dbReference type="ChEBI" id="CHEBI:57540"/>
        <dbReference type="ChEBI" id="CHEBI:57945"/>
        <dbReference type="ChEBI" id="CHEBI:132124"/>
    </reaction>
</comment>
<keyword evidence="7 8" id="KW-0520">NAD</keyword>
<evidence type="ECO:0000256" key="7">
    <source>
        <dbReference type="HAMAP-Rule" id="MF_01394"/>
    </source>
</evidence>
<evidence type="ECO:0000256" key="5">
    <source>
        <dbReference type="ARBA" id="ARBA00022989"/>
    </source>
</evidence>
<dbReference type="PANTHER" id="PTHR11058">
    <property type="entry name" value="NADH-UBIQUINONE OXIDOREDUCTASE CHAIN 3"/>
    <property type="match status" value="1"/>
</dbReference>
<feature type="transmembrane region" description="Helical" evidence="7">
    <location>
        <begin position="87"/>
        <end position="110"/>
    </location>
</feature>
<feature type="transmembrane region" description="Helical" evidence="7">
    <location>
        <begin position="6"/>
        <end position="30"/>
    </location>
</feature>
<evidence type="ECO:0000313" key="9">
    <source>
        <dbReference type="EMBL" id="GAP15282.1"/>
    </source>
</evidence>
<reference evidence="9" key="1">
    <citation type="submission" date="2015-07" db="EMBL/GenBank/DDBJ databases">
        <title>Draft Genome Sequences of Anaerolinea thermolimosa IMO-1, Bellilinea caldifistulae GOMI-1, Leptolinea tardivitalis YMTK-2, Levilinea saccharolytica KIBI-1,Longilinea arvoryzae KOME-1, Previously Described as Members of the Anaerolineaceae (Chloroflexi).</title>
        <authorList>
            <person name="Sekiguchi Y."/>
            <person name="Ohashi A."/>
            <person name="Matsuura N."/>
            <person name="Tourlousse M.D."/>
        </authorList>
    </citation>
    <scope>NUCLEOTIDE SEQUENCE [LARGE SCALE GENOMIC DNA]</scope>
    <source>
        <strain evidence="9">KOME-1</strain>
    </source>
</reference>
<dbReference type="InterPro" id="IPR023043">
    <property type="entry name" value="NAD(P)H_OxRDtase_bac/plastid"/>
</dbReference>
<dbReference type="RefSeq" id="WP_075074467.1">
    <property type="nucleotide sequence ID" value="NZ_DF967972.1"/>
</dbReference>
<comment type="subunit">
    <text evidence="7">NDH-1 is composed of 14 different subunits. Subunits NuoA, H, J, K, L, M, N constitute the membrane sector of the complex.</text>
</comment>
<comment type="similarity">
    <text evidence="2 7 8">Belongs to the complex I subunit 3 family.</text>
</comment>
<evidence type="ECO:0000256" key="1">
    <source>
        <dbReference type="ARBA" id="ARBA00004141"/>
    </source>
</evidence>
<dbReference type="Gene3D" id="1.20.58.1610">
    <property type="entry name" value="NADH:ubiquinone/plastoquinone oxidoreductase, chain 3"/>
    <property type="match status" value="1"/>
</dbReference>
<evidence type="ECO:0000256" key="6">
    <source>
        <dbReference type="ARBA" id="ARBA00023136"/>
    </source>
</evidence>
<dbReference type="AlphaFoldDB" id="A0A0S7BM46"/>
<dbReference type="GO" id="GO:0005886">
    <property type="term" value="C:plasma membrane"/>
    <property type="evidence" value="ECO:0007669"/>
    <property type="project" value="UniProtKB-SubCell"/>
</dbReference>
<keyword evidence="7" id="KW-1003">Cell membrane</keyword>
<dbReference type="GO" id="GO:0050136">
    <property type="term" value="F:NADH dehydrogenase (quinone) (non-electrogenic) activity"/>
    <property type="evidence" value="ECO:0007669"/>
    <property type="project" value="UniProtKB-UniRule"/>
</dbReference>
<evidence type="ECO:0000313" key="10">
    <source>
        <dbReference type="Proteomes" id="UP000055060"/>
    </source>
</evidence>
<proteinExistence type="inferred from homology"/>
<dbReference type="EMBL" id="DF967972">
    <property type="protein sequence ID" value="GAP15282.1"/>
    <property type="molecule type" value="Genomic_DNA"/>
</dbReference>
<dbReference type="GO" id="GO:0030964">
    <property type="term" value="C:NADH dehydrogenase complex"/>
    <property type="evidence" value="ECO:0007669"/>
    <property type="project" value="TreeGrafter"/>
</dbReference>
<dbReference type="OrthoDB" id="9791970at2"/>
<sequence>MLSHWLYIGIFMVMSLFLPAAAIFIAGLLAPKKPNAIKNSTYECGIETVGESWIQFKAQYYVFALVFLVFDVETVFLYPWAVAFNRMTLFGVLEAIVFILILLGGLIYAWRKGALEWH</sequence>
<dbReference type="GO" id="GO:0048038">
    <property type="term" value="F:quinone binding"/>
    <property type="evidence" value="ECO:0007669"/>
    <property type="project" value="UniProtKB-KW"/>
</dbReference>
<dbReference type="HAMAP" id="MF_01394">
    <property type="entry name" value="NDH1_NuoA"/>
    <property type="match status" value="1"/>
</dbReference>
<keyword evidence="7" id="KW-0830">Ubiquinone</keyword>
<dbReference type="GO" id="GO:0008137">
    <property type="term" value="F:NADH dehydrogenase (ubiquinone) activity"/>
    <property type="evidence" value="ECO:0007669"/>
    <property type="project" value="InterPro"/>
</dbReference>
<evidence type="ECO:0000256" key="3">
    <source>
        <dbReference type="ARBA" id="ARBA00022448"/>
    </source>
</evidence>
<keyword evidence="4 7" id="KW-0812">Transmembrane</keyword>
<organism evidence="9">
    <name type="scientific">Longilinea arvoryzae</name>
    <dbReference type="NCBI Taxonomy" id="360412"/>
    <lineage>
        <taxon>Bacteria</taxon>
        <taxon>Bacillati</taxon>
        <taxon>Chloroflexota</taxon>
        <taxon>Anaerolineae</taxon>
        <taxon>Anaerolineales</taxon>
        <taxon>Anaerolineaceae</taxon>
        <taxon>Longilinea</taxon>
    </lineage>
</organism>
<keyword evidence="7 8" id="KW-0874">Quinone</keyword>
<dbReference type="STRING" id="360412.LARV_03066"/>
<comment type="subcellular location">
    <subcellularLocation>
        <location evidence="7 8">Cell membrane</location>
        <topology evidence="7 8">Multi-pass membrane protein</topology>
    </subcellularLocation>
    <subcellularLocation>
        <location evidence="1">Membrane</location>
        <topology evidence="1">Multi-pass membrane protein</topology>
    </subcellularLocation>
</comment>
<dbReference type="EC" id="7.1.1.-" evidence="7"/>
<evidence type="ECO:0000256" key="2">
    <source>
        <dbReference type="ARBA" id="ARBA00008472"/>
    </source>
</evidence>
<keyword evidence="6 7" id="KW-0472">Membrane</keyword>
<comment type="function">
    <text evidence="7">NDH-1 shuttles electrons from NADH, via FMN and iron-sulfur (Fe-S) centers, to quinones in the respiratory chain. The immediate electron acceptor for the enzyme in this species is believed to be ubiquinone. Couples the redox reaction to proton translocation (for every two electrons transferred, four hydrogen ions are translocated across the cytoplasmic membrane), and thus conserves the redox energy in a proton gradient.</text>
</comment>
<keyword evidence="10" id="KW-1185">Reference proteome</keyword>
<protein>
    <recommendedName>
        <fullName evidence="7">NADH-quinone oxidoreductase subunit A</fullName>
        <ecNumber evidence="7">7.1.1.-</ecNumber>
    </recommendedName>
    <alternativeName>
        <fullName evidence="7">NADH dehydrogenase I subunit A</fullName>
    </alternativeName>
    <alternativeName>
        <fullName evidence="7">NDH-1 subunit A</fullName>
    </alternativeName>
    <alternativeName>
        <fullName evidence="7">NUO1</fullName>
    </alternativeName>
</protein>
<keyword evidence="7" id="KW-1278">Translocase</keyword>
<dbReference type="PANTHER" id="PTHR11058:SF9">
    <property type="entry name" value="NADH-UBIQUINONE OXIDOREDUCTASE CHAIN 3"/>
    <property type="match status" value="1"/>
</dbReference>
<dbReference type="InterPro" id="IPR000440">
    <property type="entry name" value="NADH_UbQ/plastoQ_OxRdtase_su3"/>
</dbReference>
<evidence type="ECO:0000256" key="8">
    <source>
        <dbReference type="RuleBase" id="RU003639"/>
    </source>
</evidence>
<gene>
    <name evidence="7" type="primary">nuoA</name>
    <name evidence="9" type="ORF">LARV_03066</name>
</gene>